<evidence type="ECO:0000313" key="8">
    <source>
        <dbReference type="Proteomes" id="UP000762703"/>
    </source>
</evidence>
<dbReference type="InterPro" id="IPR051796">
    <property type="entry name" value="ISF_SsuE-like"/>
</dbReference>
<name>A0A8T3VBI7_9EURY</name>
<evidence type="ECO:0000256" key="3">
    <source>
        <dbReference type="ARBA" id="ARBA00022630"/>
    </source>
</evidence>
<dbReference type="InterPro" id="IPR005025">
    <property type="entry name" value="FMN_Rdtase-like_dom"/>
</dbReference>
<comment type="cofactor">
    <cofactor evidence="2">
        <name>[4Fe-4S] cluster</name>
        <dbReference type="ChEBI" id="CHEBI:49883"/>
    </cofactor>
</comment>
<dbReference type="SUPFAM" id="SSF52218">
    <property type="entry name" value="Flavoproteins"/>
    <property type="match status" value="1"/>
</dbReference>
<keyword evidence="3" id="KW-0285">Flavoprotein</keyword>
<dbReference type="Pfam" id="PF03358">
    <property type="entry name" value="FMN_red"/>
    <property type="match status" value="1"/>
</dbReference>
<accession>A0A8T3VBI7</accession>
<evidence type="ECO:0000256" key="4">
    <source>
        <dbReference type="ARBA" id="ARBA00022643"/>
    </source>
</evidence>
<organism evidence="7 8">
    <name type="scientific">Methanobrevibacter millerae</name>
    <dbReference type="NCBI Taxonomy" id="230361"/>
    <lineage>
        <taxon>Archaea</taxon>
        <taxon>Methanobacteriati</taxon>
        <taxon>Methanobacteriota</taxon>
        <taxon>Methanomada group</taxon>
        <taxon>Methanobacteria</taxon>
        <taxon>Methanobacteriales</taxon>
        <taxon>Methanobacteriaceae</taxon>
        <taxon>Methanobrevibacter</taxon>
    </lineage>
</organism>
<comment type="similarity">
    <text evidence="5">Belongs to the SsuE family. Isf subfamily.</text>
</comment>
<dbReference type="InterPro" id="IPR029039">
    <property type="entry name" value="Flavoprotein-like_sf"/>
</dbReference>
<dbReference type="PANTHER" id="PTHR43278:SF2">
    <property type="entry name" value="IRON-SULFUR FLAVOPROTEIN"/>
    <property type="match status" value="1"/>
</dbReference>
<feature type="domain" description="NADPH-dependent FMN reductase-like" evidence="6">
    <location>
        <begin position="1"/>
        <end position="148"/>
    </location>
</feature>
<gene>
    <name evidence="7" type="ORF">E7Z73_04980</name>
</gene>
<evidence type="ECO:0000256" key="2">
    <source>
        <dbReference type="ARBA" id="ARBA00001966"/>
    </source>
</evidence>
<keyword evidence="4" id="KW-0288">FMN</keyword>
<proteinExistence type="inferred from homology"/>
<dbReference type="AlphaFoldDB" id="A0A8T3VBI7"/>
<dbReference type="PANTHER" id="PTHR43278">
    <property type="entry name" value="NAD(P)H-DEPENDENT FMN-CONTAINING OXIDOREDUCTASE YWQN-RELATED"/>
    <property type="match status" value="1"/>
</dbReference>
<dbReference type="Proteomes" id="UP000762703">
    <property type="component" value="Unassembled WGS sequence"/>
</dbReference>
<protein>
    <submittedName>
        <fullName evidence="7">Flavodoxin family protein</fullName>
    </submittedName>
</protein>
<sequence>MKYLIINGSPRKKNTWAIVNRIKNNLEGDFDEINLSECDIPICKGCFNCFMNGEEYCPHRDYIKPIVEKLMDCDAIIMTSPVYALNVSALLKNFLDHTAYFYHRPEFFTKKAIVVVSTAGAGHKKVANYLDETLRHWGVNKVYKLSVACGEKDSLETDKIDKTAKKFGLDVKSGKIHSPKWGDIIFFDVWKVMALKDDPIPADKKFWFDTGLVNHDFSPDVKLGFVKKIFSKVMFTFLKRII</sequence>
<evidence type="ECO:0000256" key="1">
    <source>
        <dbReference type="ARBA" id="ARBA00001917"/>
    </source>
</evidence>
<comment type="cofactor">
    <cofactor evidence="1">
        <name>FMN</name>
        <dbReference type="ChEBI" id="CHEBI:58210"/>
    </cofactor>
</comment>
<evidence type="ECO:0000259" key="6">
    <source>
        <dbReference type="Pfam" id="PF03358"/>
    </source>
</evidence>
<dbReference type="RefSeq" id="WP_303736728.1">
    <property type="nucleotide sequence ID" value="NZ_SUTE01000037.1"/>
</dbReference>
<dbReference type="GO" id="GO:0016491">
    <property type="term" value="F:oxidoreductase activity"/>
    <property type="evidence" value="ECO:0007669"/>
    <property type="project" value="InterPro"/>
</dbReference>
<reference evidence="7" key="1">
    <citation type="submission" date="2019-04" db="EMBL/GenBank/DDBJ databases">
        <title>Evolution of Biomass-Degrading Anaerobic Consortia Revealed by Metagenomics.</title>
        <authorList>
            <person name="Peng X."/>
        </authorList>
    </citation>
    <scope>NUCLEOTIDE SEQUENCE</scope>
    <source>
        <strain evidence="7">SIG12</strain>
    </source>
</reference>
<comment type="caution">
    <text evidence="7">The sequence shown here is derived from an EMBL/GenBank/DDBJ whole genome shotgun (WGS) entry which is preliminary data.</text>
</comment>
<evidence type="ECO:0000313" key="7">
    <source>
        <dbReference type="EMBL" id="MBE6505087.1"/>
    </source>
</evidence>
<dbReference type="Gene3D" id="3.40.50.360">
    <property type="match status" value="1"/>
</dbReference>
<evidence type="ECO:0000256" key="5">
    <source>
        <dbReference type="ARBA" id="ARBA00038292"/>
    </source>
</evidence>
<dbReference type="EMBL" id="SUTE01000037">
    <property type="protein sequence ID" value="MBE6505087.1"/>
    <property type="molecule type" value="Genomic_DNA"/>
</dbReference>